<dbReference type="Pfam" id="PF15763">
    <property type="entry name" value="DUF4692"/>
    <property type="match status" value="2"/>
</dbReference>
<dbReference type="InParanoid" id="A0A3Q7MT11"/>
<dbReference type="CTD" id="440712"/>
<keyword evidence="3" id="KW-1185">Reference proteome</keyword>
<name>A0A3Q7MT11_CALUR</name>
<reference evidence="4" key="2">
    <citation type="submission" date="2025-08" db="UniProtKB">
        <authorList>
            <consortium name="RefSeq"/>
        </authorList>
    </citation>
    <scope>IDENTIFICATION</scope>
    <source>
        <tissue evidence="4">Blood</tissue>
    </source>
</reference>
<evidence type="ECO:0000313" key="3">
    <source>
        <dbReference type="Proteomes" id="UP000286641"/>
    </source>
</evidence>
<keyword evidence="2" id="KW-0812">Transmembrane</keyword>
<reference key="1">
    <citation type="submission" date="2019-01" db="UniProtKB">
        <authorList>
            <consortium name="RefSeq"/>
        </authorList>
    </citation>
    <scope>IDENTIFICATION</scope>
</reference>
<evidence type="ECO:0000256" key="1">
    <source>
        <dbReference type="SAM" id="MobiDB-lite"/>
    </source>
</evidence>
<dbReference type="GO" id="GO:0005886">
    <property type="term" value="C:plasma membrane"/>
    <property type="evidence" value="ECO:0007669"/>
    <property type="project" value="TreeGrafter"/>
</dbReference>
<dbReference type="GeneID" id="112811190"/>
<organism evidence="3 4">
    <name type="scientific">Callorhinus ursinus</name>
    <name type="common">Northern fur seal</name>
    <dbReference type="NCBI Taxonomy" id="34884"/>
    <lineage>
        <taxon>Eukaryota</taxon>
        <taxon>Metazoa</taxon>
        <taxon>Chordata</taxon>
        <taxon>Craniata</taxon>
        <taxon>Vertebrata</taxon>
        <taxon>Euteleostomi</taxon>
        <taxon>Mammalia</taxon>
        <taxon>Eutheria</taxon>
        <taxon>Laurasiatheria</taxon>
        <taxon>Carnivora</taxon>
        <taxon>Caniformia</taxon>
        <taxon>Pinnipedia</taxon>
        <taxon>Otariidae</taxon>
        <taxon>Callorhinus</taxon>
    </lineage>
</organism>
<keyword evidence="2" id="KW-1133">Transmembrane helix</keyword>
<evidence type="ECO:0000256" key="2">
    <source>
        <dbReference type="SAM" id="Phobius"/>
    </source>
</evidence>
<evidence type="ECO:0000313" key="4">
    <source>
        <dbReference type="RefSeq" id="XP_025710943.1"/>
    </source>
</evidence>
<dbReference type="Proteomes" id="UP000286641">
    <property type="component" value="Unplaced"/>
</dbReference>
<feature type="compositionally biased region" description="Low complexity" evidence="1">
    <location>
        <begin position="207"/>
        <end position="226"/>
    </location>
</feature>
<sequence length="296" mass="32459">MTEKLLGRGGGVGEDDVSLRTLLKHKLGSDFACGPRVLPDGPAGGTVCRPGAQRGAPHVSSFCPRKSLRLTDTPPPPCKLIMLTESMKLWHGLVIAVVSLVLQACLFAAISYLLSRHMAKESERILKGARLQAPRPSPAHHQLLAVKEETPGIPASEPHYKQLGRRTRLPFTQWKWLLPQQDNSPSLLTPPRSHCFPGKNSFYFSLDDSNTSSDSSDSSESSDSSSPACQATQDMNYTQVVFSTPGELKNESALDYANIKETTDYVNVNPKSCKPNFWTFVSPDDSELVEYTQVAM</sequence>
<proteinExistence type="predicted"/>
<dbReference type="RefSeq" id="XP_025710943.1">
    <property type="nucleotide sequence ID" value="XM_025855158.1"/>
</dbReference>
<dbReference type="PANTHER" id="PTHR38491:SF1">
    <property type="entry name" value="REGULATOR OF HEMOGLOBINIZATION AND ERYTHROID CELL EXPANSION PROTEIN"/>
    <property type="match status" value="1"/>
</dbReference>
<accession>A0A3Q7MT11</accession>
<feature type="region of interest" description="Disordered" evidence="1">
    <location>
        <begin position="207"/>
        <end position="230"/>
    </location>
</feature>
<dbReference type="PANTHER" id="PTHR38491">
    <property type="entry name" value="REGULATOR OF HEMOGLOBINIZATION AND ERYTHROID CELL EXPANSION PROTEIN"/>
    <property type="match status" value="1"/>
</dbReference>
<protein>
    <submittedName>
        <fullName evidence="4">Regulator of hemoglobinization and erythroid cell expansion protein isoform X1</fullName>
    </submittedName>
</protein>
<feature type="transmembrane region" description="Helical" evidence="2">
    <location>
        <begin position="89"/>
        <end position="114"/>
    </location>
</feature>
<gene>
    <name evidence="4" type="primary">RHEX</name>
</gene>
<dbReference type="AlphaFoldDB" id="A0A3Q7MT11"/>
<keyword evidence="2" id="KW-0472">Membrane</keyword>
<dbReference type="InterPro" id="IPR031517">
    <property type="entry name" value="RHEX-like"/>
</dbReference>